<feature type="region of interest" description="Disordered" evidence="1">
    <location>
        <begin position="1"/>
        <end position="24"/>
    </location>
</feature>
<evidence type="ECO:0000313" key="3">
    <source>
        <dbReference type="Proteomes" id="UP001165190"/>
    </source>
</evidence>
<dbReference type="Proteomes" id="UP001165190">
    <property type="component" value="Unassembled WGS sequence"/>
</dbReference>
<dbReference type="EMBL" id="BSYR01000019">
    <property type="protein sequence ID" value="GMI81821.1"/>
    <property type="molecule type" value="Genomic_DNA"/>
</dbReference>
<proteinExistence type="predicted"/>
<protein>
    <submittedName>
        <fullName evidence="2">Uncharacterized protein</fullName>
    </submittedName>
</protein>
<dbReference type="PANTHER" id="PTHR37721">
    <property type="entry name" value="OS05G0464200 PROTEIN"/>
    <property type="match status" value="1"/>
</dbReference>
<comment type="caution">
    <text evidence="2">The sequence shown here is derived from an EMBL/GenBank/DDBJ whole genome shotgun (WGS) entry which is preliminary data.</text>
</comment>
<dbReference type="PANTHER" id="PTHR37721:SF1">
    <property type="entry name" value="OS05G0464200 PROTEIN"/>
    <property type="match status" value="1"/>
</dbReference>
<reference evidence="2" key="1">
    <citation type="submission" date="2023-05" db="EMBL/GenBank/DDBJ databases">
        <title>Genome and transcriptome analyses reveal genes involved in the formation of fine ridges on petal epidermal cells in Hibiscus trionum.</title>
        <authorList>
            <person name="Koshimizu S."/>
            <person name="Masuda S."/>
            <person name="Ishii T."/>
            <person name="Shirasu K."/>
            <person name="Hoshino A."/>
            <person name="Arita M."/>
        </authorList>
    </citation>
    <scope>NUCLEOTIDE SEQUENCE</scope>
    <source>
        <strain evidence="2">Hamamatsu line</strain>
    </source>
</reference>
<feature type="compositionally biased region" description="Polar residues" evidence="1">
    <location>
        <begin position="1"/>
        <end position="10"/>
    </location>
</feature>
<keyword evidence="3" id="KW-1185">Reference proteome</keyword>
<organism evidence="2 3">
    <name type="scientific">Hibiscus trionum</name>
    <name type="common">Flower of an hour</name>
    <dbReference type="NCBI Taxonomy" id="183268"/>
    <lineage>
        <taxon>Eukaryota</taxon>
        <taxon>Viridiplantae</taxon>
        <taxon>Streptophyta</taxon>
        <taxon>Embryophyta</taxon>
        <taxon>Tracheophyta</taxon>
        <taxon>Spermatophyta</taxon>
        <taxon>Magnoliopsida</taxon>
        <taxon>eudicotyledons</taxon>
        <taxon>Gunneridae</taxon>
        <taxon>Pentapetalae</taxon>
        <taxon>rosids</taxon>
        <taxon>malvids</taxon>
        <taxon>Malvales</taxon>
        <taxon>Malvaceae</taxon>
        <taxon>Malvoideae</taxon>
        <taxon>Hibiscus</taxon>
    </lineage>
</organism>
<sequence length="73" mass="7714">MEFSVSSPTKKQNRTLPPRRGKVKMRIIKGFLKSVTSMVSSTSAMSGSTKESGAGLSSSSTTPAPTPTNYDSD</sequence>
<feature type="region of interest" description="Disordered" evidence="1">
    <location>
        <begin position="38"/>
        <end position="73"/>
    </location>
</feature>
<dbReference type="OrthoDB" id="1033413at2759"/>
<name>A0A9W7HRG7_HIBTR</name>
<feature type="compositionally biased region" description="Low complexity" evidence="1">
    <location>
        <begin position="38"/>
        <end position="63"/>
    </location>
</feature>
<evidence type="ECO:0000256" key="1">
    <source>
        <dbReference type="SAM" id="MobiDB-lite"/>
    </source>
</evidence>
<gene>
    <name evidence="2" type="ORF">HRI_001851400</name>
</gene>
<dbReference type="AlphaFoldDB" id="A0A9W7HRG7"/>
<evidence type="ECO:0000313" key="2">
    <source>
        <dbReference type="EMBL" id="GMI81821.1"/>
    </source>
</evidence>
<feature type="compositionally biased region" description="Basic residues" evidence="1">
    <location>
        <begin position="11"/>
        <end position="24"/>
    </location>
</feature>
<accession>A0A9W7HRG7</accession>